<keyword evidence="2" id="KW-1185">Reference proteome</keyword>
<evidence type="ECO:0000313" key="1">
    <source>
        <dbReference type="EMBL" id="UXI65890.1"/>
    </source>
</evidence>
<dbReference type="SUPFAM" id="SSF47413">
    <property type="entry name" value="lambda repressor-like DNA-binding domains"/>
    <property type="match status" value="1"/>
</dbReference>
<gene>
    <name evidence="1" type="ORF">N4264_14100</name>
</gene>
<dbReference type="RefSeq" id="WP_261692885.1">
    <property type="nucleotide sequence ID" value="NZ_CP104694.1"/>
</dbReference>
<proteinExistence type="predicted"/>
<evidence type="ECO:0000313" key="2">
    <source>
        <dbReference type="Proteomes" id="UP001064632"/>
    </source>
</evidence>
<accession>A0ABY6BC46</accession>
<dbReference type="Pfam" id="PF13412">
    <property type="entry name" value="HTH_24"/>
    <property type="match status" value="1"/>
</dbReference>
<protein>
    <submittedName>
        <fullName evidence="1">Helix-turn-helix transcriptional regulator</fullName>
    </submittedName>
</protein>
<dbReference type="InterPro" id="IPR001387">
    <property type="entry name" value="Cro/C1-type_HTH"/>
</dbReference>
<dbReference type="CDD" id="cd00093">
    <property type="entry name" value="HTH_XRE"/>
    <property type="match status" value="1"/>
</dbReference>
<dbReference type="InterPro" id="IPR010982">
    <property type="entry name" value="Lambda_DNA-bd_dom_sf"/>
</dbReference>
<reference evidence="1" key="1">
    <citation type="submission" date="2022-09" db="EMBL/GenBank/DDBJ databases">
        <title>Tahibacter sp. nov., isolated from a fresh water.</title>
        <authorList>
            <person name="Baek J.H."/>
            <person name="Lee J.K."/>
            <person name="Kim J.M."/>
            <person name="Jeon C.O."/>
        </authorList>
    </citation>
    <scope>NUCLEOTIDE SEQUENCE</scope>
    <source>
        <strain evidence="1">W38</strain>
    </source>
</reference>
<organism evidence="1 2">
    <name type="scientific">Tahibacter amnicola</name>
    <dbReference type="NCBI Taxonomy" id="2976241"/>
    <lineage>
        <taxon>Bacteria</taxon>
        <taxon>Pseudomonadati</taxon>
        <taxon>Pseudomonadota</taxon>
        <taxon>Gammaproteobacteria</taxon>
        <taxon>Lysobacterales</taxon>
        <taxon>Rhodanobacteraceae</taxon>
        <taxon>Tahibacter</taxon>
    </lineage>
</organism>
<dbReference type="Proteomes" id="UP001064632">
    <property type="component" value="Chromosome"/>
</dbReference>
<dbReference type="Gene3D" id="1.10.260.40">
    <property type="entry name" value="lambda repressor-like DNA-binding domains"/>
    <property type="match status" value="1"/>
</dbReference>
<name>A0ABY6BC46_9GAMM</name>
<dbReference type="EMBL" id="CP104694">
    <property type="protein sequence ID" value="UXI65890.1"/>
    <property type="molecule type" value="Genomic_DNA"/>
</dbReference>
<sequence length="64" mass="7278">MSGSRLLIQSLRGLLRERGITYRELAARLGVSEPTVKRDFSRGISLSAVSIRSAPCWRFPCRIW</sequence>